<dbReference type="EMBL" id="DRMJ01000237">
    <property type="protein sequence ID" value="HHL42901.1"/>
    <property type="molecule type" value="Genomic_DNA"/>
</dbReference>
<gene>
    <name evidence="1" type="ORF">ENJ42_04725</name>
</gene>
<comment type="caution">
    <text evidence="1">The sequence shown here is derived from an EMBL/GenBank/DDBJ whole genome shotgun (WGS) entry which is preliminary data.</text>
</comment>
<dbReference type="Pfam" id="PF13759">
    <property type="entry name" value="2OG-FeII_Oxy_5"/>
    <property type="match status" value="1"/>
</dbReference>
<evidence type="ECO:0000313" key="1">
    <source>
        <dbReference type="EMBL" id="HHL42901.1"/>
    </source>
</evidence>
<dbReference type="AlphaFoldDB" id="A0A7C5QPB7"/>
<reference evidence="1" key="1">
    <citation type="journal article" date="2020" name="mSystems">
        <title>Genome- and Community-Level Interaction Insights into Carbon Utilization and Element Cycling Functions of Hydrothermarchaeota in Hydrothermal Sediment.</title>
        <authorList>
            <person name="Zhou Z."/>
            <person name="Liu Y."/>
            <person name="Xu W."/>
            <person name="Pan J."/>
            <person name="Luo Z.H."/>
            <person name="Li M."/>
        </authorList>
    </citation>
    <scope>NUCLEOTIDE SEQUENCE [LARGE SCALE GENOMIC DNA]</scope>
    <source>
        <strain evidence="1">HyVt-485</strain>
    </source>
</reference>
<dbReference type="InterPro" id="IPR012668">
    <property type="entry name" value="CHP02466"/>
</dbReference>
<organism evidence="1">
    <name type="scientific">Hellea balneolensis</name>
    <dbReference type="NCBI Taxonomy" id="287478"/>
    <lineage>
        <taxon>Bacteria</taxon>
        <taxon>Pseudomonadati</taxon>
        <taxon>Pseudomonadota</taxon>
        <taxon>Alphaproteobacteria</taxon>
        <taxon>Maricaulales</taxon>
        <taxon>Robiginitomaculaceae</taxon>
        <taxon>Hellea</taxon>
    </lineage>
</organism>
<name>A0A7C5QPB7_9PROT</name>
<dbReference type="Proteomes" id="UP000885830">
    <property type="component" value="Unassembled WGS sequence"/>
</dbReference>
<protein>
    <submittedName>
        <fullName evidence="1">Uncharacterized protein</fullName>
    </submittedName>
</protein>
<dbReference type="Gene3D" id="2.60.120.620">
    <property type="entry name" value="q2cbj1_9rhob like domain"/>
    <property type="match status" value="1"/>
</dbReference>
<accession>A0A7C5QPB7</accession>
<sequence>MNIVSRLQNCYAQMQAGDIVGAERKWTKPHAGALVLFPSYMWHGTVPLKGSHTRTTLPIDVVPK</sequence>
<proteinExistence type="predicted"/>